<feature type="region of interest" description="Disordered" evidence="1">
    <location>
        <begin position="1"/>
        <end position="83"/>
    </location>
</feature>
<dbReference type="Proteomes" id="UP001293593">
    <property type="component" value="Unassembled WGS sequence"/>
</dbReference>
<reference evidence="2" key="1">
    <citation type="submission" date="2023-10" db="EMBL/GenBank/DDBJ databases">
        <title>Chromosome-level genome of the transformable northern wattle, Acacia crassicarpa.</title>
        <authorList>
            <person name="Massaro I."/>
            <person name="Sinha N.R."/>
            <person name="Poethig S."/>
            <person name="Leichty A.R."/>
        </authorList>
    </citation>
    <scope>NUCLEOTIDE SEQUENCE</scope>
    <source>
        <strain evidence="2">Acra3RX</strain>
        <tissue evidence="2">Leaf</tissue>
    </source>
</reference>
<organism evidence="2 3">
    <name type="scientific">Acacia crassicarpa</name>
    <name type="common">northern wattle</name>
    <dbReference type="NCBI Taxonomy" id="499986"/>
    <lineage>
        <taxon>Eukaryota</taxon>
        <taxon>Viridiplantae</taxon>
        <taxon>Streptophyta</taxon>
        <taxon>Embryophyta</taxon>
        <taxon>Tracheophyta</taxon>
        <taxon>Spermatophyta</taxon>
        <taxon>Magnoliopsida</taxon>
        <taxon>eudicotyledons</taxon>
        <taxon>Gunneridae</taxon>
        <taxon>Pentapetalae</taxon>
        <taxon>rosids</taxon>
        <taxon>fabids</taxon>
        <taxon>Fabales</taxon>
        <taxon>Fabaceae</taxon>
        <taxon>Caesalpinioideae</taxon>
        <taxon>mimosoid clade</taxon>
        <taxon>Acacieae</taxon>
        <taxon>Acacia</taxon>
    </lineage>
</organism>
<name>A0AAE1KGJ1_9FABA</name>
<feature type="compositionally biased region" description="Polar residues" evidence="1">
    <location>
        <begin position="67"/>
        <end position="83"/>
    </location>
</feature>
<sequence>MGVAVLNPRDCLNNSSFPQSLPSSLPKIKALTSPPATNPKPNRSGRGRPNNRPKRSPLRTHDDSRPTRSPSASAVKPQINQPVMGQVKILKRGELLTAAQSQSPAPAPVVKQADRVNTDLGPNPVEGLAGFYAGSSMFVASPPPSSVPLPAFFTKKSISNPTNDLRRILELEGILGL</sequence>
<dbReference type="PANTHER" id="PTHR33670">
    <property type="entry name" value="SPLICING FACTOR, PROLINE- AND GLUTAMINE-RICH-LIKE"/>
    <property type="match status" value="1"/>
</dbReference>
<evidence type="ECO:0000313" key="3">
    <source>
        <dbReference type="Proteomes" id="UP001293593"/>
    </source>
</evidence>
<evidence type="ECO:0000256" key="1">
    <source>
        <dbReference type="SAM" id="MobiDB-lite"/>
    </source>
</evidence>
<dbReference type="AlphaFoldDB" id="A0AAE1KGJ1"/>
<dbReference type="PANTHER" id="PTHR33670:SF17">
    <property type="entry name" value="ANTHER-SPECIFIC PROLINE-RICH PROTEIN APG"/>
    <property type="match status" value="1"/>
</dbReference>
<proteinExistence type="predicted"/>
<evidence type="ECO:0000313" key="2">
    <source>
        <dbReference type="EMBL" id="KAK4274474.1"/>
    </source>
</evidence>
<feature type="compositionally biased region" description="Basic residues" evidence="1">
    <location>
        <begin position="43"/>
        <end position="58"/>
    </location>
</feature>
<accession>A0AAE1KGJ1</accession>
<gene>
    <name evidence="2" type="ORF">QN277_017685</name>
</gene>
<feature type="compositionally biased region" description="Low complexity" evidence="1">
    <location>
        <begin position="12"/>
        <end position="26"/>
    </location>
</feature>
<keyword evidence="3" id="KW-1185">Reference proteome</keyword>
<protein>
    <submittedName>
        <fullName evidence="2">Uncharacterized protein</fullName>
    </submittedName>
</protein>
<dbReference type="EMBL" id="JAWXYG010000004">
    <property type="protein sequence ID" value="KAK4274474.1"/>
    <property type="molecule type" value="Genomic_DNA"/>
</dbReference>
<comment type="caution">
    <text evidence="2">The sequence shown here is derived from an EMBL/GenBank/DDBJ whole genome shotgun (WGS) entry which is preliminary data.</text>
</comment>